<evidence type="ECO:0000313" key="9">
    <source>
        <dbReference type="Proteomes" id="UP000546642"/>
    </source>
</evidence>
<dbReference type="Gene3D" id="3.90.120.10">
    <property type="entry name" value="DNA Methylase, subunit A, domain 2"/>
    <property type="match status" value="1"/>
</dbReference>
<keyword evidence="9" id="KW-1185">Reference proteome</keyword>
<feature type="active site" evidence="5">
    <location>
        <position position="76"/>
    </location>
</feature>
<protein>
    <recommendedName>
        <fullName evidence="7">Cytosine-specific methyltransferase</fullName>
        <ecNumber evidence="7">2.1.1.37</ecNumber>
    </recommendedName>
</protein>
<dbReference type="EC" id="2.1.1.37" evidence="7"/>
<dbReference type="InterPro" id="IPR029063">
    <property type="entry name" value="SAM-dependent_MTases_sf"/>
</dbReference>
<dbReference type="RefSeq" id="WP_184076680.1">
    <property type="nucleotide sequence ID" value="NZ_JACHDS010000001.1"/>
</dbReference>
<dbReference type="Pfam" id="PF00145">
    <property type="entry name" value="DNA_methylase"/>
    <property type="match status" value="1"/>
</dbReference>
<organism evidence="8 9">
    <name type="scientific">Nocardiopsis mwathae</name>
    <dbReference type="NCBI Taxonomy" id="1472723"/>
    <lineage>
        <taxon>Bacteria</taxon>
        <taxon>Bacillati</taxon>
        <taxon>Actinomycetota</taxon>
        <taxon>Actinomycetes</taxon>
        <taxon>Streptosporangiales</taxon>
        <taxon>Nocardiopsidaceae</taxon>
        <taxon>Nocardiopsis</taxon>
    </lineage>
</organism>
<dbReference type="GO" id="GO:0044027">
    <property type="term" value="P:negative regulation of gene expression via chromosomal CpG island methylation"/>
    <property type="evidence" value="ECO:0007669"/>
    <property type="project" value="TreeGrafter"/>
</dbReference>
<sequence length="372" mass="41803">MDGTAIRTIDLFAGAGGLALGFRQAALGFTSVFAVEVDPAAARTFKQNFGCEVFDGPIEAVDHYPEADLIIGGPPCQGFSPLGRDRDDESRAQLNDLWQQYLKAVCELQPKAFVIENVPQFQKSAQFARLLELMETDEDLKQYSYNYGVLNAADYGVAQTRRRGIFVAVRGVDDVPWPPPPTHGPESPSGQEYLTLRDVIGDLPSYPKNAEITFDSEGRQDLHIKRNPTAKSLARYRAIPEGGNRFDLRRNRPDLEPRCWANKATGTTDVMGRLWWDRPGFTIRTEFYKPEKGRYLHPQYDRPITHREAARIQSFPDDFVFEGTKIDVARQIGNAVPAKLGRALAEFVYALAFADGKWSTERKEDRQLSLLA</sequence>
<dbReference type="GO" id="GO:0009307">
    <property type="term" value="P:DNA restriction-modification system"/>
    <property type="evidence" value="ECO:0007669"/>
    <property type="project" value="UniProtKB-KW"/>
</dbReference>
<evidence type="ECO:0000313" key="8">
    <source>
        <dbReference type="EMBL" id="MBB6173355.1"/>
    </source>
</evidence>
<evidence type="ECO:0000256" key="7">
    <source>
        <dbReference type="RuleBase" id="RU000417"/>
    </source>
</evidence>
<dbReference type="NCBIfam" id="TIGR00675">
    <property type="entry name" value="dcm"/>
    <property type="match status" value="1"/>
</dbReference>
<evidence type="ECO:0000256" key="2">
    <source>
        <dbReference type="ARBA" id="ARBA00022679"/>
    </source>
</evidence>
<reference evidence="8 9" key="1">
    <citation type="submission" date="2020-08" db="EMBL/GenBank/DDBJ databases">
        <title>Sequencing the genomes of 1000 actinobacteria strains.</title>
        <authorList>
            <person name="Klenk H.-P."/>
        </authorList>
    </citation>
    <scope>NUCLEOTIDE SEQUENCE [LARGE SCALE GENOMIC DNA]</scope>
    <source>
        <strain evidence="8 9">DSM 46659</strain>
    </source>
</reference>
<proteinExistence type="inferred from homology"/>
<dbReference type="PROSITE" id="PS00094">
    <property type="entry name" value="C5_MTASE_1"/>
    <property type="match status" value="1"/>
</dbReference>
<dbReference type="Gene3D" id="3.40.50.150">
    <property type="entry name" value="Vaccinia Virus protein VP39"/>
    <property type="match status" value="1"/>
</dbReference>
<accession>A0A7W9YK05</accession>
<dbReference type="AlphaFoldDB" id="A0A7W9YK05"/>
<keyword evidence="1 5" id="KW-0489">Methyltransferase</keyword>
<dbReference type="PRINTS" id="PR00105">
    <property type="entry name" value="C5METTRFRASE"/>
</dbReference>
<dbReference type="GO" id="GO:0003886">
    <property type="term" value="F:DNA (cytosine-5-)-methyltransferase activity"/>
    <property type="evidence" value="ECO:0007669"/>
    <property type="project" value="UniProtKB-EC"/>
</dbReference>
<comment type="caution">
    <text evidence="8">The sequence shown here is derived from an EMBL/GenBank/DDBJ whole genome shotgun (WGS) entry which is preliminary data.</text>
</comment>
<evidence type="ECO:0000256" key="3">
    <source>
        <dbReference type="ARBA" id="ARBA00022691"/>
    </source>
</evidence>
<comment type="catalytic activity">
    <reaction evidence="7">
        <text>a 2'-deoxycytidine in DNA + S-adenosyl-L-methionine = a 5-methyl-2'-deoxycytidine in DNA + S-adenosyl-L-homocysteine + H(+)</text>
        <dbReference type="Rhea" id="RHEA:13681"/>
        <dbReference type="Rhea" id="RHEA-COMP:11369"/>
        <dbReference type="Rhea" id="RHEA-COMP:11370"/>
        <dbReference type="ChEBI" id="CHEBI:15378"/>
        <dbReference type="ChEBI" id="CHEBI:57856"/>
        <dbReference type="ChEBI" id="CHEBI:59789"/>
        <dbReference type="ChEBI" id="CHEBI:85452"/>
        <dbReference type="ChEBI" id="CHEBI:85454"/>
        <dbReference type="EC" id="2.1.1.37"/>
    </reaction>
</comment>
<keyword evidence="2 5" id="KW-0808">Transferase</keyword>
<dbReference type="GO" id="GO:0003677">
    <property type="term" value="F:DNA binding"/>
    <property type="evidence" value="ECO:0007669"/>
    <property type="project" value="TreeGrafter"/>
</dbReference>
<dbReference type="SUPFAM" id="SSF53335">
    <property type="entry name" value="S-adenosyl-L-methionine-dependent methyltransferases"/>
    <property type="match status" value="1"/>
</dbReference>
<dbReference type="GO" id="GO:0032259">
    <property type="term" value="P:methylation"/>
    <property type="evidence" value="ECO:0007669"/>
    <property type="project" value="UniProtKB-KW"/>
</dbReference>
<evidence type="ECO:0000256" key="5">
    <source>
        <dbReference type="PROSITE-ProRule" id="PRU01016"/>
    </source>
</evidence>
<dbReference type="PROSITE" id="PS51679">
    <property type="entry name" value="SAM_MT_C5"/>
    <property type="match status" value="1"/>
</dbReference>
<name>A0A7W9YK05_9ACTN</name>
<dbReference type="InterPro" id="IPR050390">
    <property type="entry name" value="C5-Methyltransferase"/>
</dbReference>
<gene>
    <name evidence="8" type="ORF">HNR23_003415</name>
</gene>
<evidence type="ECO:0000256" key="6">
    <source>
        <dbReference type="RuleBase" id="RU000416"/>
    </source>
</evidence>
<keyword evidence="4" id="KW-0680">Restriction system</keyword>
<dbReference type="Proteomes" id="UP000546642">
    <property type="component" value="Unassembled WGS sequence"/>
</dbReference>
<evidence type="ECO:0000256" key="1">
    <source>
        <dbReference type="ARBA" id="ARBA00022603"/>
    </source>
</evidence>
<comment type="similarity">
    <text evidence="5 6">Belongs to the class I-like SAM-binding methyltransferase superfamily. C5-methyltransferase family.</text>
</comment>
<keyword evidence="3 5" id="KW-0949">S-adenosyl-L-methionine</keyword>
<evidence type="ECO:0000256" key="4">
    <source>
        <dbReference type="ARBA" id="ARBA00022747"/>
    </source>
</evidence>
<dbReference type="EMBL" id="JACHDS010000001">
    <property type="protein sequence ID" value="MBB6173355.1"/>
    <property type="molecule type" value="Genomic_DNA"/>
</dbReference>
<dbReference type="PANTHER" id="PTHR10629">
    <property type="entry name" value="CYTOSINE-SPECIFIC METHYLTRANSFERASE"/>
    <property type="match status" value="1"/>
</dbReference>
<dbReference type="InterPro" id="IPR001525">
    <property type="entry name" value="C5_MeTfrase"/>
</dbReference>
<dbReference type="PANTHER" id="PTHR10629:SF52">
    <property type="entry name" value="DNA (CYTOSINE-5)-METHYLTRANSFERASE 1"/>
    <property type="match status" value="1"/>
</dbReference>
<dbReference type="InterPro" id="IPR018117">
    <property type="entry name" value="C5_DNA_meth_AS"/>
</dbReference>